<reference evidence="1 2" key="1">
    <citation type="journal article" date="2014" name="Genome Announc.">
        <title>Draft Genome Sequence of the Agar-Degrading Bacterium Catenovulum sp. Strain DS-2, Isolated from Intestines of Haliotis diversicolor.</title>
        <authorList>
            <person name="Shan D."/>
            <person name="Li X."/>
            <person name="Gu Z."/>
            <person name="Wei G."/>
            <person name="Gao Z."/>
            <person name="Shao Z."/>
        </authorList>
    </citation>
    <scope>NUCLEOTIDE SEQUENCE [LARGE SCALE GENOMIC DNA]</scope>
    <source>
        <strain evidence="1 2">DS-2</strain>
    </source>
</reference>
<comment type="caution">
    <text evidence="1">The sequence shown here is derived from an EMBL/GenBank/DDBJ whole genome shotgun (WGS) entry which is preliminary data.</text>
</comment>
<dbReference type="RefSeq" id="WP_035016652.1">
    <property type="nucleotide sequence ID" value="NZ_ARZY01000067.1"/>
</dbReference>
<evidence type="ECO:0000313" key="1">
    <source>
        <dbReference type="EMBL" id="EWH08122.1"/>
    </source>
</evidence>
<dbReference type="SUPFAM" id="SSF48452">
    <property type="entry name" value="TPR-like"/>
    <property type="match status" value="1"/>
</dbReference>
<dbReference type="AlphaFoldDB" id="W7QGR6"/>
<dbReference type="Proteomes" id="UP000019276">
    <property type="component" value="Unassembled WGS sequence"/>
</dbReference>
<sequence>MRYLTVILATTLSACTMVKQGAFIGANKHYAQQNYAEAIRAADSALFKYDAEYSSAQKAKLYWIKAQAYDALGEASNAEQVYKFIAAQYPSTQEGLSAQQHFAIDDNVEVVMSNEIRKPVGIASETSLSSMCRREAAVKALEYFGVTLTNVSSYTQEYSGSVMGDQKLVEEVNQWIEHGTNQSQGSIKIHTIYSISHELEATHLVRCKLKVSKTI</sequence>
<dbReference type="InterPro" id="IPR011990">
    <property type="entry name" value="TPR-like_helical_dom_sf"/>
</dbReference>
<dbReference type="STRING" id="1328313.DS2_18930"/>
<dbReference type="EMBL" id="ARZY01000067">
    <property type="protein sequence ID" value="EWH08122.1"/>
    <property type="molecule type" value="Genomic_DNA"/>
</dbReference>
<accession>W7QGR6</accession>
<dbReference type="PROSITE" id="PS51257">
    <property type="entry name" value="PROKAR_LIPOPROTEIN"/>
    <property type="match status" value="1"/>
</dbReference>
<evidence type="ECO:0000313" key="2">
    <source>
        <dbReference type="Proteomes" id="UP000019276"/>
    </source>
</evidence>
<proteinExistence type="predicted"/>
<protein>
    <recommendedName>
        <fullName evidence="3">Lipoprotein</fullName>
    </recommendedName>
</protein>
<name>W7QGR6_9ALTE</name>
<organism evidence="1 2">
    <name type="scientific">Catenovulum agarivorans DS-2</name>
    <dbReference type="NCBI Taxonomy" id="1328313"/>
    <lineage>
        <taxon>Bacteria</taxon>
        <taxon>Pseudomonadati</taxon>
        <taxon>Pseudomonadota</taxon>
        <taxon>Gammaproteobacteria</taxon>
        <taxon>Alteromonadales</taxon>
        <taxon>Alteromonadaceae</taxon>
        <taxon>Catenovulum</taxon>
    </lineage>
</organism>
<dbReference type="eggNOG" id="ENOG502ZEXF">
    <property type="taxonomic scope" value="Bacteria"/>
</dbReference>
<keyword evidence="2" id="KW-1185">Reference proteome</keyword>
<gene>
    <name evidence="1" type="ORF">DS2_18930</name>
</gene>
<evidence type="ECO:0008006" key="3">
    <source>
        <dbReference type="Google" id="ProtNLM"/>
    </source>
</evidence>